<dbReference type="Proteomes" id="UP000253845">
    <property type="component" value="Unassembled WGS sequence"/>
</dbReference>
<dbReference type="EMBL" id="KZ851901">
    <property type="protein sequence ID" value="RDH24879.1"/>
    <property type="molecule type" value="Genomic_DNA"/>
</dbReference>
<evidence type="ECO:0000256" key="3">
    <source>
        <dbReference type="ARBA" id="ARBA00023002"/>
    </source>
</evidence>
<dbReference type="PRINTS" id="PR00080">
    <property type="entry name" value="SDRFAMILY"/>
</dbReference>
<dbReference type="InterPro" id="IPR002347">
    <property type="entry name" value="SDR_fam"/>
</dbReference>
<evidence type="ECO:0000256" key="1">
    <source>
        <dbReference type="ARBA" id="ARBA00006484"/>
    </source>
</evidence>
<dbReference type="AlphaFoldDB" id="A0A370CCJ4"/>
<dbReference type="VEuPathDB" id="FungiDB:M747DRAFT_337630"/>
<reference evidence="4 5" key="1">
    <citation type="submission" date="2018-07" db="EMBL/GenBank/DDBJ databases">
        <title>Section-level genome sequencing of Aspergillus section Nigri to investigate inter- and intra-species variation.</title>
        <authorList>
            <consortium name="DOE Joint Genome Institute"/>
            <person name="Vesth T.C."/>
            <person name="Nybo J.L."/>
            <person name="Theobald S."/>
            <person name="Frisvad J.C."/>
            <person name="Larsen T.O."/>
            <person name="Nielsen K.F."/>
            <person name="Hoof J.B."/>
            <person name="Brandl J."/>
            <person name="Salamov A."/>
            <person name="Riley R."/>
            <person name="Gladden J.M."/>
            <person name="Phatale P."/>
            <person name="Nielsen M.T."/>
            <person name="Lyhne E.K."/>
            <person name="Kogle M.E."/>
            <person name="Strasser K."/>
            <person name="McDonnell E."/>
            <person name="Barry K."/>
            <person name="Clum A."/>
            <person name="Chen C."/>
            <person name="Nolan M."/>
            <person name="Sandor L."/>
            <person name="Kuo A."/>
            <person name="Lipzen A."/>
            <person name="Hainaut M."/>
            <person name="Drula E."/>
            <person name="Tsang A."/>
            <person name="Magnuson J.K."/>
            <person name="Henrissat B."/>
            <person name="Wiebenga A."/>
            <person name="Simmons B.A."/>
            <person name="Makela M.R."/>
            <person name="De vries R.P."/>
            <person name="Grigoriev I.V."/>
            <person name="Mortensen U.H."/>
            <person name="Baker S.E."/>
            <person name="Andersen M.R."/>
        </authorList>
    </citation>
    <scope>NUCLEOTIDE SEQUENCE [LARGE SCALE GENOMIC DNA]</scope>
    <source>
        <strain evidence="4 5">ATCC 13496</strain>
    </source>
</reference>
<comment type="similarity">
    <text evidence="1">Belongs to the short-chain dehydrogenases/reductases (SDR) family.</text>
</comment>
<dbReference type="CDD" id="cd05233">
    <property type="entry name" value="SDR_c"/>
    <property type="match status" value="1"/>
</dbReference>
<proteinExistence type="inferred from homology"/>
<dbReference type="Pfam" id="PF13561">
    <property type="entry name" value="adh_short_C2"/>
    <property type="match status" value="1"/>
</dbReference>
<dbReference type="SUPFAM" id="SSF51735">
    <property type="entry name" value="NAD(P)-binding Rossmann-fold domains"/>
    <property type="match status" value="1"/>
</dbReference>
<dbReference type="InterPro" id="IPR036291">
    <property type="entry name" value="NAD(P)-bd_dom_sf"/>
</dbReference>
<keyword evidence="2" id="KW-0521">NADP</keyword>
<organism evidence="4 5">
    <name type="scientific">Aspergillus niger ATCC 13496</name>
    <dbReference type="NCBI Taxonomy" id="1353008"/>
    <lineage>
        <taxon>Eukaryota</taxon>
        <taxon>Fungi</taxon>
        <taxon>Dikarya</taxon>
        <taxon>Ascomycota</taxon>
        <taxon>Pezizomycotina</taxon>
        <taxon>Eurotiomycetes</taxon>
        <taxon>Eurotiomycetidae</taxon>
        <taxon>Eurotiales</taxon>
        <taxon>Aspergillaceae</taxon>
        <taxon>Aspergillus</taxon>
        <taxon>Aspergillus subgen. Circumdati</taxon>
    </lineage>
</organism>
<accession>A0A370CCJ4</accession>
<evidence type="ECO:0000313" key="5">
    <source>
        <dbReference type="Proteomes" id="UP000253845"/>
    </source>
</evidence>
<dbReference type="PANTHER" id="PTHR24321:SF12">
    <property type="entry name" value="SHORT-CHAIN DEHYDROGENASE_REDUCTASE FAMILY, PUTATIVE (AFU_ORTHOLOGUE AFUA_5G14340)-RELATED"/>
    <property type="match status" value="1"/>
</dbReference>
<dbReference type="Gene3D" id="3.40.50.720">
    <property type="entry name" value="NAD(P)-binding Rossmann-like Domain"/>
    <property type="match status" value="1"/>
</dbReference>
<name>A0A370CCJ4_ASPNG</name>
<evidence type="ECO:0000256" key="2">
    <source>
        <dbReference type="ARBA" id="ARBA00022857"/>
    </source>
</evidence>
<dbReference type="FunFam" id="3.40.50.720:FF:000084">
    <property type="entry name" value="Short-chain dehydrogenase reductase"/>
    <property type="match status" value="1"/>
</dbReference>
<protein>
    <submittedName>
        <fullName evidence="4">Short chain dehydrogenase/ reductase</fullName>
    </submittedName>
</protein>
<dbReference type="PANTHER" id="PTHR24321">
    <property type="entry name" value="DEHYDROGENASES, SHORT CHAIN"/>
    <property type="match status" value="1"/>
</dbReference>
<sequence>MAHLLQGTAFITGAGSGIGAGVARTFIQNGISKLALVDINLSILQKVSESLKQTFPNVELLTSAVDVTNEVHVDNAVQKAATTFGRVDIGVNSAGVGDPGEPTDRLSLKDWQRTVHINQTGVWLSQRALIQQMLTQKSRGTRHGRGVIVNVCSSLGITASATGIPFPAYTSSKHGVMGLTKMDAKYYAPSGIRINAVCPGFVDTPMVSKAVDSGVFKKEVESAPVGRIGDVEEITDSILFLASPMSSFIYGAGLVVDGGYGL</sequence>
<gene>
    <name evidence="4" type="ORF">M747DRAFT_337630</name>
</gene>
<keyword evidence="3" id="KW-0560">Oxidoreductase</keyword>
<evidence type="ECO:0000313" key="4">
    <source>
        <dbReference type="EMBL" id="RDH24879.1"/>
    </source>
</evidence>
<dbReference type="PRINTS" id="PR00081">
    <property type="entry name" value="GDHRDH"/>
</dbReference>
<dbReference type="GO" id="GO:0016491">
    <property type="term" value="F:oxidoreductase activity"/>
    <property type="evidence" value="ECO:0007669"/>
    <property type="project" value="UniProtKB-KW"/>
</dbReference>